<organism evidence="1 2">
    <name type="scientific">Paraburkholderia caribensis MBA4</name>
    <dbReference type="NCBI Taxonomy" id="1323664"/>
    <lineage>
        <taxon>Bacteria</taxon>
        <taxon>Pseudomonadati</taxon>
        <taxon>Pseudomonadota</taxon>
        <taxon>Betaproteobacteria</taxon>
        <taxon>Burkholderiales</taxon>
        <taxon>Burkholderiaceae</taxon>
        <taxon>Paraburkholderia</taxon>
    </lineage>
</organism>
<evidence type="ECO:0000313" key="2">
    <source>
        <dbReference type="Proteomes" id="UP000019146"/>
    </source>
</evidence>
<sequence length="63" mass="7116">MPARMRSARAMHGVPWRGDSSIRQRIGRRQTTRVGEAVLARFLVKPVLLDTLPEHINALLAEL</sequence>
<accession>A0A0N7JUI1</accession>
<protein>
    <submittedName>
        <fullName evidence="1">Uncharacterized protein</fullName>
    </submittedName>
</protein>
<evidence type="ECO:0000313" key="1">
    <source>
        <dbReference type="EMBL" id="ALL66477.1"/>
    </source>
</evidence>
<dbReference type="KEGG" id="bcai:K788_0003218"/>
<name>A0A0N7JUI1_9BURK</name>
<dbReference type="Proteomes" id="UP000019146">
    <property type="component" value="Chromosome 2"/>
</dbReference>
<dbReference type="EMBL" id="CP012747">
    <property type="protein sequence ID" value="ALL66477.1"/>
    <property type="molecule type" value="Genomic_DNA"/>
</dbReference>
<proteinExistence type="predicted"/>
<reference evidence="1 2" key="1">
    <citation type="journal article" date="2014" name="Genome Announc.">
        <title>Draft Genome Sequence of the Haloacid-Degrading Burkholderia caribensis Strain MBA4.</title>
        <authorList>
            <person name="Pan Y."/>
            <person name="Kong K.F."/>
            <person name="Tsang J.S."/>
        </authorList>
    </citation>
    <scope>NUCLEOTIDE SEQUENCE [LARGE SCALE GENOMIC DNA]</scope>
    <source>
        <strain evidence="1 2">MBA4</strain>
    </source>
</reference>
<gene>
    <name evidence="1" type="ORF">K788_0003218</name>
</gene>
<dbReference type="AlphaFoldDB" id="A0A0N7JUI1"/>